<proteinExistence type="predicted"/>
<protein>
    <recommendedName>
        <fullName evidence="3">Type I-U CRISPR-associated protein Csx17</fullName>
    </recommendedName>
</protein>
<gene>
    <name evidence="2" type="ORF">BH720_14585</name>
</gene>
<reference evidence="2" key="1">
    <citation type="submission" date="2016-09" db="EMBL/GenBank/DDBJ databases">
        <title>Draft genome of thermotolerant cyanobacterium Desertifilum sp. strain IPPAS B-1220.</title>
        <authorList>
            <person name="Sinetova M.A."/>
            <person name="Bolakhan K."/>
            <person name="Zayadan B.K."/>
            <person name="Mironov K.S."/>
            <person name="Ustinova V."/>
            <person name="Kupriyanova E.V."/>
            <person name="Sidorov R.A."/>
            <person name="Skrypnik A.N."/>
            <person name="Gogoleva N.E."/>
            <person name="Gogolev Y.V."/>
            <person name="Los D.A."/>
        </authorList>
    </citation>
    <scope>NUCLEOTIDE SEQUENCE [LARGE SCALE GENOMIC DNA]</scope>
    <source>
        <strain evidence="2">IPPAS B-1220</strain>
    </source>
</reference>
<evidence type="ECO:0000256" key="1">
    <source>
        <dbReference type="SAM" id="MobiDB-lite"/>
    </source>
</evidence>
<evidence type="ECO:0008006" key="3">
    <source>
        <dbReference type="Google" id="ProtNLM"/>
    </source>
</evidence>
<feature type="region of interest" description="Disordered" evidence="1">
    <location>
        <begin position="559"/>
        <end position="581"/>
    </location>
</feature>
<comment type="caution">
    <text evidence="2">The sequence shown here is derived from an EMBL/GenBank/DDBJ whole genome shotgun (WGS) entry which is preliminary data.</text>
</comment>
<dbReference type="EMBL" id="MJGC01000066">
    <property type="protein sequence ID" value="OEJ74447.1"/>
    <property type="molecule type" value="Genomic_DNA"/>
</dbReference>
<dbReference type="AlphaFoldDB" id="A0A1E5QIN5"/>
<evidence type="ECO:0000313" key="2">
    <source>
        <dbReference type="EMBL" id="OEJ74447.1"/>
    </source>
</evidence>
<sequence length="766" mass="85767">MAILALRGCTPEPLSHYLKALGVLRLVVEQRDSQALGYWKDECFWLETQVSETELVQFFLEIYKPTPLIAPWNGSTGFYAKDKAQHKLLEAFIDSPLERFKDYGKTIAIAIAEVNALQLKAQPQNEEKRYLLERLRNSLPDAAVQWLDTCALITAETLNFPPLAGTGGNDGNFEFSRTYMQQIQELFDLETGKAGESAERMLRAALLGDAVPGLQFSGKIGQFNPIAAGGANAAPGYDGPSRVNPWDFILMLEGMMLFAASSTRRYEQSEGGTLAYPFTVRPSRGGYGSASEQDTARAELWVPLWSRPAGLGELKLLFNEGRAKVCLFPSWIFAKPNLQLLFNEGRAKVGTRSAKNGIDFARALSTQGVNRGIDQFIRYSFQERNGLSYFAIPLGRFQPKFRPQVGYLAEIDFWLARFEQAAQDSNAPATVARSHRQLTDVLMDWNRDKATLLDVLIALGNVEAVLSRSLKFTQSKYLPPIPQLESRWLWDCRQIDNSLEFRLALSLAGANLRPRLVPVRGEGNKLIWTDNEDGVTIWQASSLTRNLVNWLRREEIEAQKRENSKKKEENPTEPPKHPPLARLADVAAWIENDDPMMDARIEAIARGLSLVEIPTKRPRKPQEIPFPPQKTSKYQPKQPYVPLAYALVAIAHHQFLRATDVLKVFAKPILAEDKSIPRVPGMLARLASGDCWGATALAARRLQASGLQPAITEGIFEKSDRAIRIAAALAFPISEFDTARLLKQVRQLTKDEYGFPTPEELQQIAD</sequence>
<feature type="compositionally biased region" description="Basic and acidic residues" evidence="1">
    <location>
        <begin position="559"/>
        <end position="576"/>
    </location>
</feature>
<name>A0A1E5QIN5_9CYAN</name>
<organism evidence="2">
    <name type="scientific">Desertifilum tharense IPPAS B-1220</name>
    <dbReference type="NCBI Taxonomy" id="1781255"/>
    <lineage>
        <taxon>Bacteria</taxon>
        <taxon>Bacillati</taxon>
        <taxon>Cyanobacteriota</taxon>
        <taxon>Cyanophyceae</taxon>
        <taxon>Desertifilales</taxon>
        <taxon>Desertifilaceae</taxon>
        <taxon>Desertifilum</taxon>
    </lineage>
</organism>
<dbReference type="InterPro" id="IPR026483">
    <property type="entry name" value="Cas_Csx17"/>
</dbReference>
<dbReference type="STRING" id="1781255.BH720_14585"/>
<accession>A0A1E5QIN5</accession>
<dbReference type="OrthoDB" id="441343at2"/>
<dbReference type="NCBIfam" id="TIGR04113">
    <property type="entry name" value="cas_csx17"/>
    <property type="match status" value="2"/>
</dbReference>